<dbReference type="PANTHER" id="PTHR47354">
    <property type="entry name" value="NADH OXIDOREDUCTASE HCR"/>
    <property type="match status" value="1"/>
</dbReference>
<evidence type="ECO:0000256" key="7">
    <source>
        <dbReference type="ARBA" id="ARBA00023004"/>
    </source>
</evidence>
<keyword evidence="6" id="KW-0560">Oxidoreductase</keyword>
<evidence type="ECO:0000256" key="4">
    <source>
        <dbReference type="ARBA" id="ARBA00022723"/>
    </source>
</evidence>
<dbReference type="SUPFAM" id="SSF52343">
    <property type="entry name" value="Ferredoxin reductase-like, C-terminal NADP-linked domain"/>
    <property type="match status" value="1"/>
</dbReference>
<name>A0A2K8UIT9_9GAMM</name>
<dbReference type="RefSeq" id="WP_100922743.1">
    <property type="nucleotide sequence ID" value="NZ_CP020371.1"/>
</dbReference>
<keyword evidence="8" id="KW-0411">Iron-sulfur</keyword>
<keyword evidence="7" id="KW-0408">Iron</keyword>
<dbReference type="PANTHER" id="PTHR47354:SF8">
    <property type="entry name" value="1,2-PHENYLACETYL-COA EPOXIDASE, SUBUNIT E"/>
    <property type="match status" value="1"/>
</dbReference>
<keyword evidence="3" id="KW-0001">2Fe-2S</keyword>
<gene>
    <name evidence="9" type="ORF">THSYN_29610</name>
</gene>
<dbReference type="Gene3D" id="3.40.50.80">
    <property type="entry name" value="Nucleotide-binding domain of ferredoxin-NADP reductase (FNR) module"/>
    <property type="match status" value="1"/>
</dbReference>
<sequence length="117" mass="13241">MTNIKLSYFLLIARMEALAHRSDDKSIDLFYSTNAPDEGFIAKVRVLAQAAQVRLHLLVTAQDGRLDVEHICRTVPQWPSADVWFCGPAAFNRAIHQDFSLRGLAAGDFHQELFDLR</sequence>
<geneLocation type="plasmid" evidence="10">
    <name>pts417</name>
</geneLocation>
<keyword evidence="5" id="KW-0274">FAD</keyword>
<dbReference type="GO" id="GO:0050660">
    <property type="term" value="F:flavin adenine dinucleotide binding"/>
    <property type="evidence" value="ECO:0007669"/>
    <property type="project" value="TreeGrafter"/>
</dbReference>
<reference evidence="9 10" key="1">
    <citation type="submission" date="2017-03" db="EMBL/GenBank/DDBJ databases">
        <title>Complete genome sequence of Candidatus 'Thiodictyon syntrophicum' sp. nov. strain Cad16T, a photolithoautotroph purple sulfur bacterium isolated from an alpine meromictic lake.</title>
        <authorList>
            <person name="Luedin S.M."/>
            <person name="Pothier J.F."/>
            <person name="Danza F."/>
            <person name="Storelli N."/>
            <person name="Wittwer M."/>
            <person name="Tonolla M."/>
        </authorList>
    </citation>
    <scope>NUCLEOTIDE SEQUENCE [LARGE SCALE GENOMIC DNA]</scope>
    <source>
        <strain evidence="9 10">Cad16T</strain>
        <plasmid evidence="10">Plasmid pts417</plasmid>
    </source>
</reference>
<keyword evidence="2" id="KW-0285">Flavoprotein</keyword>
<evidence type="ECO:0000313" key="10">
    <source>
        <dbReference type="Proteomes" id="UP000232638"/>
    </source>
</evidence>
<keyword evidence="9" id="KW-0614">Plasmid</keyword>
<evidence type="ECO:0000256" key="2">
    <source>
        <dbReference type="ARBA" id="ARBA00022630"/>
    </source>
</evidence>
<protein>
    <recommendedName>
        <fullName evidence="11">Ferric reductase NAD binding domain-containing protein</fullName>
    </recommendedName>
</protein>
<dbReference type="GO" id="GO:0046872">
    <property type="term" value="F:metal ion binding"/>
    <property type="evidence" value="ECO:0007669"/>
    <property type="project" value="UniProtKB-KW"/>
</dbReference>
<accession>A0A2K8UIT9</accession>
<evidence type="ECO:0008006" key="11">
    <source>
        <dbReference type="Google" id="ProtNLM"/>
    </source>
</evidence>
<dbReference type="EMBL" id="CP020371">
    <property type="protein sequence ID" value="AUB85091.1"/>
    <property type="molecule type" value="Genomic_DNA"/>
</dbReference>
<dbReference type="KEGG" id="tsy:THSYN_29610"/>
<dbReference type="Proteomes" id="UP000232638">
    <property type="component" value="Plasmid pTs417"/>
</dbReference>
<evidence type="ECO:0000256" key="8">
    <source>
        <dbReference type="ARBA" id="ARBA00023014"/>
    </source>
</evidence>
<evidence type="ECO:0000256" key="1">
    <source>
        <dbReference type="ARBA" id="ARBA00001974"/>
    </source>
</evidence>
<proteinExistence type="predicted"/>
<evidence type="ECO:0000256" key="6">
    <source>
        <dbReference type="ARBA" id="ARBA00023002"/>
    </source>
</evidence>
<keyword evidence="4" id="KW-0479">Metal-binding</keyword>
<dbReference type="GO" id="GO:0016491">
    <property type="term" value="F:oxidoreductase activity"/>
    <property type="evidence" value="ECO:0007669"/>
    <property type="project" value="UniProtKB-KW"/>
</dbReference>
<organism evidence="9 10">
    <name type="scientific">Candidatus Thiodictyon syntrophicum</name>
    <dbReference type="NCBI Taxonomy" id="1166950"/>
    <lineage>
        <taxon>Bacteria</taxon>
        <taxon>Pseudomonadati</taxon>
        <taxon>Pseudomonadota</taxon>
        <taxon>Gammaproteobacteria</taxon>
        <taxon>Chromatiales</taxon>
        <taxon>Chromatiaceae</taxon>
        <taxon>Thiodictyon</taxon>
    </lineage>
</organism>
<evidence type="ECO:0000256" key="5">
    <source>
        <dbReference type="ARBA" id="ARBA00022827"/>
    </source>
</evidence>
<dbReference type="OrthoDB" id="9796486at2"/>
<dbReference type="InterPro" id="IPR039261">
    <property type="entry name" value="FNR_nucleotide-bd"/>
</dbReference>
<dbReference type="GO" id="GO:0051537">
    <property type="term" value="F:2 iron, 2 sulfur cluster binding"/>
    <property type="evidence" value="ECO:0007669"/>
    <property type="project" value="UniProtKB-KW"/>
</dbReference>
<evidence type="ECO:0000313" key="9">
    <source>
        <dbReference type="EMBL" id="AUB85091.1"/>
    </source>
</evidence>
<dbReference type="AlphaFoldDB" id="A0A2K8UIT9"/>
<comment type="cofactor">
    <cofactor evidence="1">
        <name>FAD</name>
        <dbReference type="ChEBI" id="CHEBI:57692"/>
    </cofactor>
</comment>
<keyword evidence="10" id="KW-1185">Reference proteome</keyword>
<dbReference type="InterPro" id="IPR050415">
    <property type="entry name" value="MRET"/>
</dbReference>
<evidence type="ECO:0000256" key="3">
    <source>
        <dbReference type="ARBA" id="ARBA00022714"/>
    </source>
</evidence>